<feature type="region of interest" description="Disordered" evidence="1">
    <location>
        <begin position="140"/>
        <end position="160"/>
    </location>
</feature>
<dbReference type="EMBL" id="CALTRL010006025">
    <property type="protein sequence ID" value="CAH7688887.1"/>
    <property type="molecule type" value="Genomic_DNA"/>
</dbReference>
<evidence type="ECO:0000313" key="3">
    <source>
        <dbReference type="Proteomes" id="UP001153365"/>
    </source>
</evidence>
<dbReference type="Proteomes" id="UP001153365">
    <property type="component" value="Unassembled WGS sequence"/>
</dbReference>
<reference evidence="2" key="1">
    <citation type="submission" date="2022-06" db="EMBL/GenBank/DDBJ databases">
        <authorList>
            <consortium name="SYNGENTA / RWTH Aachen University"/>
        </authorList>
    </citation>
    <scope>NUCLEOTIDE SEQUENCE</scope>
</reference>
<accession>A0AAV0BNL0</accession>
<evidence type="ECO:0000313" key="2">
    <source>
        <dbReference type="EMBL" id="CAH7688887.1"/>
    </source>
</evidence>
<dbReference type="AlphaFoldDB" id="A0AAV0BNL0"/>
<gene>
    <name evidence="2" type="ORF">PPACK8108_LOCUS23923</name>
</gene>
<keyword evidence="3" id="KW-1185">Reference proteome</keyword>
<name>A0AAV0BNL0_PHAPC</name>
<comment type="caution">
    <text evidence="2">The sequence shown here is derived from an EMBL/GenBank/DDBJ whole genome shotgun (WGS) entry which is preliminary data.</text>
</comment>
<sequence>MTILQLCKDTLACLPSEAKDLSVSPPSGALISALSNAWTLHTSHCHHGHAKSVTLVLDNHSKGPEALHHFLKDDWDMPEVGISQDLTWQHLEKKLTKSFRLEIPDFGSSNLNQRAPSANGALVGSAISCSFLINGKKPSTPDQQLAHPFSAPPSPSPDRVDMRTHGKVLASDLGLPMDMLNTVATLKTPAKNVSKKPEAHSVLKSVAGFQCDDQHRRRNSTSSTGYLSSQIPIIAGKQSINLKNSGFGEEVGAIKPSSPSNASEDKSTVLGKFSSSALPLGSSQSIGLGQRVKVYCF</sequence>
<evidence type="ECO:0000256" key="1">
    <source>
        <dbReference type="SAM" id="MobiDB-lite"/>
    </source>
</evidence>
<protein>
    <submittedName>
        <fullName evidence="2">Uncharacterized protein</fullName>
    </submittedName>
</protein>
<proteinExistence type="predicted"/>
<organism evidence="2 3">
    <name type="scientific">Phakopsora pachyrhizi</name>
    <name type="common">Asian soybean rust disease fungus</name>
    <dbReference type="NCBI Taxonomy" id="170000"/>
    <lineage>
        <taxon>Eukaryota</taxon>
        <taxon>Fungi</taxon>
        <taxon>Dikarya</taxon>
        <taxon>Basidiomycota</taxon>
        <taxon>Pucciniomycotina</taxon>
        <taxon>Pucciniomycetes</taxon>
        <taxon>Pucciniales</taxon>
        <taxon>Phakopsoraceae</taxon>
        <taxon>Phakopsora</taxon>
    </lineage>
</organism>